<dbReference type="PRINTS" id="PR00385">
    <property type="entry name" value="P450"/>
</dbReference>
<dbReference type="PANTHER" id="PTHR24305:SF166">
    <property type="entry name" value="CYTOCHROME P450 12A4, MITOCHONDRIAL-RELATED"/>
    <property type="match status" value="1"/>
</dbReference>
<keyword evidence="7 13" id="KW-0479">Metal-binding</keyword>
<dbReference type="PANTHER" id="PTHR24305">
    <property type="entry name" value="CYTOCHROME P450"/>
    <property type="match status" value="1"/>
</dbReference>
<evidence type="ECO:0000313" key="14">
    <source>
        <dbReference type="EMBL" id="KAL0955330.1"/>
    </source>
</evidence>
<dbReference type="InterPro" id="IPR036396">
    <property type="entry name" value="Cyt_P450_sf"/>
</dbReference>
<name>A0ABR3JJK5_9AGAR</name>
<dbReference type="CDD" id="cd11069">
    <property type="entry name" value="CYP_FUM15-like"/>
    <property type="match status" value="1"/>
</dbReference>
<dbReference type="InterPro" id="IPR002401">
    <property type="entry name" value="Cyt_P450_E_grp-I"/>
</dbReference>
<dbReference type="SUPFAM" id="SSF48264">
    <property type="entry name" value="Cytochrome P450"/>
    <property type="match status" value="1"/>
</dbReference>
<comment type="pathway">
    <text evidence="3">Secondary metabolite biosynthesis; terpenoid biosynthesis.</text>
</comment>
<comment type="cofactor">
    <cofactor evidence="1">
        <name>heme</name>
        <dbReference type="ChEBI" id="CHEBI:30413"/>
    </cofactor>
</comment>
<evidence type="ECO:0000256" key="7">
    <source>
        <dbReference type="ARBA" id="ARBA00022723"/>
    </source>
</evidence>
<dbReference type="EMBL" id="JASNQZ010000007">
    <property type="protein sequence ID" value="KAL0955330.1"/>
    <property type="molecule type" value="Genomic_DNA"/>
</dbReference>
<reference evidence="15" key="1">
    <citation type="submission" date="2024-06" db="EMBL/GenBank/DDBJ databases">
        <title>Multi-omics analyses provide insights into the biosynthesis of the anticancer antibiotic pleurotin in Hohenbuehelia grisea.</title>
        <authorList>
            <person name="Weaver J.A."/>
            <person name="Alberti F."/>
        </authorList>
    </citation>
    <scope>NUCLEOTIDE SEQUENCE [LARGE SCALE GENOMIC DNA]</scope>
    <source>
        <strain evidence="15">T-177</strain>
    </source>
</reference>
<keyword evidence="15" id="KW-1185">Reference proteome</keyword>
<keyword evidence="8" id="KW-1133">Transmembrane helix</keyword>
<evidence type="ECO:0000256" key="1">
    <source>
        <dbReference type="ARBA" id="ARBA00001971"/>
    </source>
</evidence>
<dbReference type="Gene3D" id="1.10.630.10">
    <property type="entry name" value="Cytochrome P450"/>
    <property type="match status" value="1"/>
</dbReference>
<comment type="caution">
    <text evidence="14">The sequence shown here is derived from an EMBL/GenBank/DDBJ whole genome shotgun (WGS) entry which is preliminary data.</text>
</comment>
<evidence type="ECO:0000256" key="6">
    <source>
        <dbReference type="ARBA" id="ARBA00022692"/>
    </source>
</evidence>
<comment type="subcellular location">
    <subcellularLocation>
        <location evidence="2">Membrane</location>
    </subcellularLocation>
</comment>
<accession>A0ABR3JJK5</accession>
<dbReference type="PROSITE" id="PS00086">
    <property type="entry name" value="CYTOCHROME_P450"/>
    <property type="match status" value="1"/>
</dbReference>
<evidence type="ECO:0000256" key="8">
    <source>
        <dbReference type="ARBA" id="ARBA00022989"/>
    </source>
</evidence>
<evidence type="ECO:0000256" key="10">
    <source>
        <dbReference type="ARBA" id="ARBA00023004"/>
    </source>
</evidence>
<dbReference type="PRINTS" id="PR00463">
    <property type="entry name" value="EP450I"/>
</dbReference>
<evidence type="ECO:0000256" key="4">
    <source>
        <dbReference type="ARBA" id="ARBA00010617"/>
    </source>
</evidence>
<keyword evidence="12" id="KW-0472">Membrane</keyword>
<evidence type="ECO:0000313" key="15">
    <source>
        <dbReference type="Proteomes" id="UP001556367"/>
    </source>
</evidence>
<dbReference type="InterPro" id="IPR017972">
    <property type="entry name" value="Cyt_P450_CS"/>
</dbReference>
<keyword evidence="6" id="KW-0812">Transmembrane</keyword>
<keyword evidence="5 13" id="KW-0349">Heme</keyword>
<keyword evidence="11 13" id="KW-0503">Monooxygenase</keyword>
<proteinExistence type="inferred from homology"/>
<dbReference type="InterPro" id="IPR050121">
    <property type="entry name" value="Cytochrome_P450_monoxygenase"/>
</dbReference>
<evidence type="ECO:0000256" key="13">
    <source>
        <dbReference type="RuleBase" id="RU000461"/>
    </source>
</evidence>
<evidence type="ECO:0000256" key="9">
    <source>
        <dbReference type="ARBA" id="ARBA00023002"/>
    </source>
</evidence>
<dbReference type="Pfam" id="PF00067">
    <property type="entry name" value="p450"/>
    <property type="match status" value="1"/>
</dbReference>
<dbReference type="InterPro" id="IPR001128">
    <property type="entry name" value="Cyt_P450"/>
</dbReference>
<keyword evidence="9 13" id="KW-0560">Oxidoreductase</keyword>
<comment type="similarity">
    <text evidence="4 13">Belongs to the cytochrome P450 family.</text>
</comment>
<protein>
    <recommendedName>
        <fullName evidence="16">Cytochrome P450</fullName>
    </recommendedName>
</protein>
<gene>
    <name evidence="14" type="ORF">HGRIS_004215</name>
</gene>
<evidence type="ECO:0008006" key="16">
    <source>
        <dbReference type="Google" id="ProtNLM"/>
    </source>
</evidence>
<dbReference type="Proteomes" id="UP001556367">
    <property type="component" value="Unassembled WGS sequence"/>
</dbReference>
<evidence type="ECO:0000256" key="11">
    <source>
        <dbReference type="ARBA" id="ARBA00023033"/>
    </source>
</evidence>
<sequence>MDNFTVSLVATLLILTAYFVYTRPRGSVSYLRGPVKPSFMLGHMHELRNDVEVGELEFSWAREYGPTFQIGGCFGTDVVFLADPKGLQYVMQTAAYHFRKPSDVIETTSLLLGRGILSVEGQTHQRHRKVMNPAFTAQQLRTFLPLFQRSASRLTQKWKNEIHDGSREFNVVRWLARLTLDALGDAAFDYRFGALDNASNELAKSFSTLVTDTGVRMSKAAILFRSLLKHLPSPFLKLLMILPTPSFRRFSQFRILSQNIASGLIRDKASVVSIDSTSRDVLSILARSNQAEDEKKRLDEDEVLSQMASVHQRLGFEPCLIKRLCRTLMLAGHETTAQTLTWLLYELAKNPDDQRKIRDEIQSLRARCENGEDFTITDLDSLLYTTACVKEVLRVHPIVPTLSRVAGRDEVIPLQTAVTSTTGEPINEVIVKKGQEIFIGISVYNRLPTVWGDDADQWRPSRFLEGREKQASVGVFANLMTFSAGIKACIGWRFAMIELQAMVVELVENFQFELPDGGDQVLRVPAGLMLPMVKGKMEQGTLMPLKVSVVQ</sequence>
<evidence type="ECO:0000256" key="3">
    <source>
        <dbReference type="ARBA" id="ARBA00004721"/>
    </source>
</evidence>
<organism evidence="14 15">
    <name type="scientific">Hohenbuehelia grisea</name>
    <dbReference type="NCBI Taxonomy" id="104357"/>
    <lineage>
        <taxon>Eukaryota</taxon>
        <taxon>Fungi</taxon>
        <taxon>Dikarya</taxon>
        <taxon>Basidiomycota</taxon>
        <taxon>Agaricomycotina</taxon>
        <taxon>Agaricomycetes</taxon>
        <taxon>Agaricomycetidae</taxon>
        <taxon>Agaricales</taxon>
        <taxon>Pleurotineae</taxon>
        <taxon>Pleurotaceae</taxon>
        <taxon>Hohenbuehelia</taxon>
    </lineage>
</organism>
<evidence type="ECO:0000256" key="2">
    <source>
        <dbReference type="ARBA" id="ARBA00004370"/>
    </source>
</evidence>
<evidence type="ECO:0000256" key="12">
    <source>
        <dbReference type="ARBA" id="ARBA00023136"/>
    </source>
</evidence>
<evidence type="ECO:0000256" key="5">
    <source>
        <dbReference type="ARBA" id="ARBA00022617"/>
    </source>
</evidence>
<keyword evidence="10 13" id="KW-0408">Iron</keyword>